<reference evidence="1" key="2">
    <citation type="journal article" date="2022" name="BMC Genomics">
        <title>Comparative genome analysis of mycobacteria focusing on tRNA and non-coding RNA.</title>
        <authorList>
            <person name="Behra P.R.K."/>
            <person name="Pettersson B.M.F."/>
            <person name="Ramesh M."/>
            <person name="Das S."/>
            <person name="Dasgupta S."/>
            <person name="Kirsebom L.A."/>
        </authorList>
    </citation>
    <scope>NUCLEOTIDE SEQUENCE</scope>
    <source>
        <strain evidence="1">DSM 44615</strain>
    </source>
</reference>
<keyword evidence="2" id="KW-1185">Reference proteome</keyword>
<proteinExistence type="predicted"/>
<gene>
    <name evidence="1" type="ORF">H7I41_22855</name>
</gene>
<accession>A0A9X2YSV9</accession>
<evidence type="ECO:0000313" key="2">
    <source>
        <dbReference type="Proteomes" id="UP001140293"/>
    </source>
</evidence>
<dbReference type="RefSeq" id="WP_264014938.1">
    <property type="nucleotide sequence ID" value="NZ_JACKSJ010000202.1"/>
</dbReference>
<sequence>MDEVRWDALTDVSLVTTTDGPDAEDVFLVCHHSDGPDTVLGLDEVGGVLARMQALPGFDNDAFISSMGAGKDGVAVLWRR</sequence>
<name>A0A9X2YSV9_9MYCO</name>
<dbReference type="EMBL" id="JACKSJ010000202">
    <property type="protein sequence ID" value="MCV7172766.1"/>
    <property type="molecule type" value="Genomic_DNA"/>
</dbReference>
<protein>
    <submittedName>
        <fullName evidence="1">Uncharacterized protein</fullName>
    </submittedName>
</protein>
<dbReference type="Proteomes" id="UP001140293">
    <property type="component" value="Unassembled WGS sequence"/>
</dbReference>
<dbReference type="AlphaFoldDB" id="A0A9X2YSV9"/>
<organism evidence="1 2">
    <name type="scientific">[Mycobacterium] manitobense</name>
    <dbReference type="NCBI Taxonomy" id="190147"/>
    <lineage>
        <taxon>Bacteria</taxon>
        <taxon>Bacillati</taxon>
        <taxon>Actinomycetota</taxon>
        <taxon>Actinomycetes</taxon>
        <taxon>Mycobacteriales</taxon>
        <taxon>Mycobacteriaceae</taxon>
        <taxon>Mycolicibacterium</taxon>
    </lineage>
</organism>
<reference evidence="1" key="1">
    <citation type="submission" date="2020-07" db="EMBL/GenBank/DDBJ databases">
        <authorList>
            <person name="Pettersson B.M.F."/>
            <person name="Behra P.R.K."/>
            <person name="Ramesh M."/>
            <person name="Das S."/>
            <person name="Dasgupta S."/>
            <person name="Kirsebom L.A."/>
        </authorList>
    </citation>
    <scope>NUCLEOTIDE SEQUENCE</scope>
    <source>
        <strain evidence="1">DSM 44615</strain>
    </source>
</reference>
<comment type="caution">
    <text evidence="1">The sequence shown here is derived from an EMBL/GenBank/DDBJ whole genome shotgun (WGS) entry which is preliminary data.</text>
</comment>
<evidence type="ECO:0000313" key="1">
    <source>
        <dbReference type="EMBL" id="MCV7172766.1"/>
    </source>
</evidence>